<gene>
    <name evidence="10" type="ORF">DV515_00006534</name>
</gene>
<keyword evidence="7" id="KW-0325">Glycoprotein</keyword>
<keyword evidence="8" id="KW-0393">Immunoglobulin domain</keyword>
<dbReference type="Gene3D" id="2.60.40.10">
    <property type="entry name" value="Immunoglobulins"/>
    <property type="match status" value="2"/>
</dbReference>
<dbReference type="Proteomes" id="UP000276834">
    <property type="component" value="Unassembled WGS sequence"/>
</dbReference>
<evidence type="ECO:0000313" key="11">
    <source>
        <dbReference type="Proteomes" id="UP000276834"/>
    </source>
</evidence>
<keyword evidence="3" id="KW-0732">Signal</keyword>
<dbReference type="InterPro" id="IPR003599">
    <property type="entry name" value="Ig_sub"/>
</dbReference>
<evidence type="ECO:0000256" key="5">
    <source>
        <dbReference type="ARBA" id="ARBA00023136"/>
    </source>
</evidence>
<dbReference type="GO" id="GO:0009986">
    <property type="term" value="C:cell surface"/>
    <property type="evidence" value="ECO:0007669"/>
    <property type="project" value="TreeGrafter"/>
</dbReference>
<dbReference type="EMBL" id="QUSF01000016">
    <property type="protein sequence ID" value="RLW03260.1"/>
    <property type="molecule type" value="Genomic_DNA"/>
</dbReference>
<evidence type="ECO:0000256" key="8">
    <source>
        <dbReference type="ARBA" id="ARBA00023319"/>
    </source>
</evidence>
<proteinExistence type="predicted"/>
<dbReference type="GO" id="GO:0034113">
    <property type="term" value="P:heterotypic cell-cell adhesion"/>
    <property type="evidence" value="ECO:0007669"/>
    <property type="project" value="TreeGrafter"/>
</dbReference>
<comment type="caution">
    <text evidence="10">The sequence shown here is derived from an EMBL/GenBank/DDBJ whole genome shotgun (WGS) entry which is preliminary data.</text>
</comment>
<evidence type="ECO:0000256" key="4">
    <source>
        <dbReference type="ARBA" id="ARBA00022989"/>
    </source>
</evidence>
<dbReference type="InterPro" id="IPR036179">
    <property type="entry name" value="Ig-like_dom_sf"/>
</dbReference>
<feature type="domain" description="Ig-like" evidence="9">
    <location>
        <begin position="173"/>
        <end position="249"/>
    </location>
</feature>
<comment type="subcellular location">
    <subcellularLocation>
        <location evidence="1">Membrane</location>
        <topology evidence="1">Single-pass type I membrane protein</topology>
    </subcellularLocation>
</comment>
<sequence>MRNGALMGTKAAKRRIVTENSACLQVKQIFSSKMILQALVLCLIYSGLGKANVVPQAEHTKVRMGDSVTLSCALTKPMEVLQVTWQKDSEELHDNIATYSETNGLKIQKPYEGKLNFTSLELNKTSITFWDTRMDDSGCYKCLFNVFPSGPLSGNTCLSVFGVNASVRHNISGDHLIVICSANGLPEPTITWNNLFNSTPTQKTVKHKNGIVSITSKLEIYNIQSIGAQDLICRVSNTNETFELPVKIKGGIDTALAGDYCGAFSNHSSDSDYAVLEEDPMQEELRWVR</sequence>
<feature type="non-terminal residue" evidence="10">
    <location>
        <position position="289"/>
    </location>
</feature>
<dbReference type="InterPro" id="IPR007110">
    <property type="entry name" value="Ig-like_dom"/>
</dbReference>
<dbReference type="SMART" id="SM00406">
    <property type="entry name" value="IGv"/>
    <property type="match status" value="1"/>
</dbReference>
<dbReference type="CDD" id="cd05846">
    <property type="entry name" value="IgV_1_MRC-OX-2_like"/>
    <property type="match status" value="1"/>
</dbReference>
<dbReference type="PANTHER" id="PTHR46841:SF3">
    <property type="entry name" value="OX-2 MEMBRANE GLYCOPROTEIN"/>
    <property type="match status" value="1"/>
</dbReference>
<keyword evidence="11" id="KW-1185">Reference proteome</keyword>
<organism evidence="10 11">
    <name type="scientific">Chloebia gouldiae</name>
    <name type="common">Gouldian finch</name>
    <name type="synonym">Erythrura gouldiae</name>
    <dbReference type="NCBI Taxonomy" id="44316"/>
    <lineage>
        <taxon>Eukaryota</taxon>
        <taxon>Metazoa</taxon>
        <taxon>Chordata</taxon>
        <taxon>Craniata</taxon>
        <taxon>Vertebrata</taxon>
        <taxon>Euteleostomi</taxon>
        <taxon>Archelosauria</taxon>
        <taxon>Archosauria</taxon>
        <taxon>Dinosauria</taxon>
        <taxon>Saurischia</taxon>
        <taxon>Theropoda</taxon>
        <taxon>Coelurosauria</taxon>
        <taxon>Aves</taxon>
        <taxon>Neognathae</taxon>
        <taxon>Neoaves</taxon>
        <taxon>Telluraves</taxon>
        <taxon>Australaves</taxon>
        <taxon>Passeriformes</taxon>
        <taxon>Passeroidea</taxon>
        <taxon>Passeridae</taxon>
        <taxon>Chloebia</taxon>
    </lineage>
</organism>
<dbReference type="InterPro" id="IPR047164">
    <property type="entry name" value="OX2G-like"/>
</dbReference>
<keyword evidence="4" id="KW-1133">Transmembrane helix</keyword>
<reference evidence="10 11" key="1">
    <citation type="journal article" date="2018" name="Proc. R. Soc. B">
        <title>A non-coding region near Follistatin controls head colour polymorphism in the Gouldian finch.</title>
        <authorList>
            <person name="Toomey M.B."/>
            <person name="Marques C.I."/>
            <person name="Andrade P."/>
            <person name="Araujo P.M."/>
            <person name="Sabatino S."/>
            <person name="Gazda M.A."/>
            <person name="Afonso S."/>
            <person name="Lopes R.J."/>
            <person name="Corbo J.C."/>
            <person name="Carneiro M."/>
        </authorList>
    </citation>
    <scope>NUCLEOTIDE SEQUENCE [LARGE SCALE GENOMIC DNA]</scope>
    <source>
        <strain evidence="10">Red01</strain>
        <tissue evidence="10">Muscle</tissue>
    </source>
</reference>
<dbReference type="GO" id="GO:0098632">
    <property type="term" value="F:cell-cell adhesion mediator activity"/>
    <property type="evidence" value="ECO:0007669"/>
    <property type="project" value="InterPro"/>
</dbReference>
<dbReference type="InterPro" id="IPR013106">
    <property type="entry name" value="Ig_V-set"/>
</dbReference>
<dbReference type="GO" id="GO:0016020">
    <property type="term" value="C:membrane"/>
    <property type="evidence" value="ECO:0007669"/>
    <property type="project" value="UniProtKB-SubCell"/>
</dbReference>
<keyword evidence="5" id="KW-0472">Membrane</keyword>
<evidence type="ECO:0000256" key="2">
    <source>
        <dbReference type="ARBA" id="ARBA00022692"/>
    </source>
</evidence>
<dbReference type="GO" id="GO:0043031">
    <property type="term" value="P:negative regulation of macrophage activation"/>
    <property type="evidence" value="ECO:0007669"/>
    <property type="project" value="InterPro"/>
</dbReference>
<dbReference type="GO" id="GO:0150079">
    <property type="term" value="P:negative regulation of neuroinflammatory response"/>
    <property type="evidence" value="ECO:0007669"/>
    <property type="project" value="TreeGrafter"/>
</dbReference>
<dbReference type="OrthoDB" id="9422141at2759"/>
<dbReference type="Pfam" id="PF07686">
    <property type="entry name" value="V-set"/>
    <property type="match status" value="1"/>
</dbReference>
<dbReference type="STRING" id="44316.ENSEGOP00005005813"/>
<dbReference type="GO" id="GO:0030424">
    <property type="term" value="C:axon"/>
    <property type="evidence" value="ECO:0007669"/>
    <property type="project" value="TreeGrafter"/>
</dbReference>
<protein>
    <recommendedName>
        <fullName evidence="9">Ig-like domain-containing protein</fullName>
    </recommendedName>
</protein>
<dbReference type="InterPro" id="IPR013783">
    <property type="entry name" value="Ig-like_fold"/>
</dbReference>
<evidence type="ECO:0000256" key="3">
    <source>
        <dbReference type="ARBA" id="ARBA00022729"/>
    </source>
</evidence>
<evidence type="ECO:0000256" key="6">
    <source>
        <dbReference type="ARBA" id="ARBA00023157"/>
    </source>
</evidence>
<evidence type="ECO:0000256" key="7">
    <source>
        <dbReference type="ARBA" id="ARBA00023180"/>
    </source>
</evidence>
<evidence type="ECO:0000259" key="9">
    <source>
        <dbReference type="PROSITE" id="PS50835"/>
    </source>
</evidence>
<dbReference type="PANTHER" id="PTHR46841">
    <property type="entry name" value="OX-2 MEMBRANE GLYCOPROTEIN"/>
    <property type="match status" value="1"/>
</dbReference>
<dbReference type="InterPro" id="IPR033321">
    <property type="entry name" value="CD200_Ig_V_dom"/>
</dbReference>
<dbReference type="SMART" id="SM00409">
    <property type="entry name" value="IG"/>
    <property type="match status" value="2"/>
</dbReference>
<dbReference type="AlphaFoldDB" id="A0A3L8SJY3"/>
<name>A0A3L8SJY3_CHLGU</name>
<keyword evidence="2" id="KW-0812">Transmembrane</keyword>
<feature type="domain" description="Ig-like" evidence="9">
    <location>
        <begin position="55"/>
        <end position="142"/>
    </location>
</feature>
<keyword evidence="6" id="KW-1015">Disulfide bond</keyword>
<dbReference type="SUPFAM" id="SSF48726">
    <property type="entry name" value="Immunoglobulin"/>
    <property type="match status" value="2"/>
</dbReference>
<dbReference type="PROSITE" id="PS50835">
    <property type="entry name" value="IG_LIKE"/>
    <property type="match status" value="2"/>
</dbReference>
<accession>A0A3L8SJY3</accession>
<evidence type="ECO:0000313" key="10">
    <source>
        <dbReference type="EMBL" id="RLW03260.1"/>
    </source>
</evidence>
<evidence type="ECO:0000256" key="1">
    <source>
        <dbReference type="ARBA" id="ARBA00004479"/>
    </source>
</evidence>
<dbReference type="GO" id="GO:0050776">
    <property type="term" value="P:regulation of immune response"/>
    <property type="evidence" value="ECO:0007669"/>
    <property type="project" value="InterPro"/>
</dbReference>
<dbReference type="GO" id="GO:0043025">
    <property type="term" value="C:neuronal cell body"/>
    <property type="evidence" value="ECO:0007669"/>
    <property type="project" value="TreeGrafter"/>
</dbReference>